<dbReference type="PANTHER" id="PTHR15830">
    <property type="entry name" value="TELOMERE LENGTH REGULATION PROTEIN TEL2 FAMILY MEMBER"/>
    <property type="match status" value="1"/>
</dbReference>
<dbReference type="GO" id="GO:0042162">
    <property type="term" value="F:telomeric DNA binding"/>
    <property type="evidence" value="ECO:0007669"/>
    <property type="project" value="TreeGrafter"/>
</dbReference>
<dbReference type="GeneID" id="26900555"/>
<dbReference type="InterPro" id="IPR051970">
    <property type="entry name" value="TEL2_Regulation"/>
</dbReference>
<dbReference type="PANTHER" id="PTHR15830:SF10">
    <property type="entry name" value="TELOMERE LENGTH REGULATION PROTEIN TEL2 HOMOLOG"/>
    <property type="match status" value="1"/>
</dbReference>
<evidence type="ECO:0000313" key="2">
    <source>
        <dbReference type="EMBL" id="KPA85961.1"/>
    </source>
</evidence>
<protein>
    <recommendedName>
        <fullName evidence="4">Telomere length regulation protein conserved domain-containing protein</fullName>
    </recommendedName>
</protein>
<gene>
    <name evidence="2" type="ORF">ABB37_00257</name>
</gene>
<evidence type="ECO:0008006" key="4">
    <source>
        <dbReference type="Google" id="ProtNLM"/>
    </source>
</evidence>
<dbReference type="GO" id="GO:0005829">
    <property type="term" value="C:cytosol"/>
    <property type="evidence" value="ECO:0007669"/>
    <property type="project" value="TreeGrafter"/>
</dbReference>
<feature type="region of interest" description="Disordered" evidence="1">
    <location>
        <begin position="677"/>
        <end position="700"/>
    </location>
</feature>
<proteinExistence type="predicted"/>
<comment type="caution">
    <text evidence="2">The sequence shown here is derived from an EMBL/GenBank/DDBJ whole genome shotgun (WGS) entry which is preliminary data.</text>
</comment>
<feature type="compositionally biased region" description="Basic and acidic residues" evidence="1">
    <location>
        <begin position="683"/>
        <end position="694"/>
    </location>
</feature>
<sequence length="923" mass="103661">MNSFAEIERDVFHSVANLRTSVNIVGTADDLDIDILAKLTEDLCLTEPVSVSILIDESGSHFYNSTSPIGAHIISLALNLASDSVMNDKIIDYQCRSLVSFPERLANEFADSKRSVYVFNSQLYWERLCDTILLFYFTKPQHSQLCTGSLVSPCRVCRVLDTIVTLLLRRGNLNTVMQRIFLLPNDLFQSAHFSEQFPLFIGAVFEASKLQRFSLKLQKENCVSQLWHQFNLQLFFFAEKRPELKTELVNAVGKIINNFATETSSFMARALFESIFVNSYFFLNSSRTTIRTIFKDLLGVVAGNDNSKEALTSHEQTCFTALFNLWDNKEFVTSGNLSDNLNLLHPVMYALLYLKEKYPEHDCFPPKYVGALLNGVSIRLSSTRGTELRTCAMTAAAAFATLFVSNPDGATPLTQDAEFSRALENWMRTEPSADNSVFCSQNTQQASKAKPERNAAFARRGVALNDVYPLDPDEKYTFFVTPEQRNRNDVVKKVQQGIALQASPHAFSPSALPAFGQQKFAKDDLGDHVSILRSVRECYNALIGIGRGPNAQLHEVQEATESGLRGLSSAFAKLRNQMGSDLFKSVSREIGPLIPVLLPALISLDIHAPEEEKQFLQQLRYETLVNLIVLNAPQSLNQVSGMLYRSNYGVYQRNELIKAIGEAALLLSRVQIDGETSQSRSGRIKENGGEEKKRIYPPIPTHHLSGEQKAAIVVTEGQQTRRWGNANTERSQRQAPLKHYNNLLGEVASAFVAAFLYKLDADHFAFFQESDPYTPCAILDSLTMIFQGITNVRHIAPDLCEKHFDFFFAVGTKHPNLTVKKAAWTSIVEMMRTWCGVGPLWIRQKDGQRVLNRDAGLHHSLMFTKNWIDALDLLQHTCEKMLQSNDSCSLTASIAVSSLRDLVYDRDDFQTMLSRSEEISLGE</sequence>
<dbReference type="AlphaFoldDB" id="A0A0N0VHQ7"/>
<reference evidence="2 3" key="1">
    <citation type="submission" date="2015-07" db="EMBL/GenBank/DDBJ databases">
        <title>High-quality genome of monoxenous trypanosomatid Leptomonas pyrrhocoris.</title>
        <authorList>
            <person name="Flegontov P."/>
            <person name="Butenko A."/>
            <person name="Firsov S."/>
            <person name="Vlcek C."/>
            <person name="Logacheva M.D."/>
            <person name="Field M."/>
            <person name="Filatov D."/>
            <person name="Flegontova O."/>
            <person name="Gerasimov E."/>
            <person name="Jackson A.P."/>
            <person name="Kelly S."/>
            <person name="Opperdoes F."/>
            <person name="O'Reilly A."/>
            <person name="Votypka J."/>
            <person name="Yurchenko V."/>
            <person name="Lukes J."/>
        </authorList>
    </citation>
    <scope>NUCLEOTIDE SEQUENCE [LARGE SCALE GENOMIC DNA]</scope>
    <source>
        <strain evidence="2">H10</strain>
    </source>
</reference>
<dbReference type="OrthoDB" id="271055at2759"/>
<dbReference type="OMA" id="YTPCAIL"/>
<dbReference type="RefSeq" id="XP_015664400.1">
    <property type="nucleotide sequence ID" value="XM_015796392.1"/>
</dbReference>
<dbReference type="SUPFAM" id="SSF48371">
    <property type="entry name" value="ARM repeat"/>
    <property type="match status" value="1"/>
</dbReference>
<dbReference type="GO" id="GO:0051083">
    <property type="term" value="P:'de novo' cotranslational protein folding"/>
    <property type="evidence" value="ECO:0007669"/>
    <property type="project" value="TreeGrafter"/>
</dbReference>
<dbReference type="GO" id="GO:0051879">
    <property type="term" value="F:Hsp90 protein binding"/>
    <property type="evidence" value="ECO:0007669"/>
    <property type="project" value="TreeGrafter"/>
</dbReference>
<dbReference type="VEuPathDB" id="TriTrypDB:LpyrH10_01_2570"/>
<evidence type="ECO:0000256" key="1">
    <source>
        <dbReference type="SAM" id="MobiDB-lite"/>
    </source>
</evidence>
<accession>A0A0N0VHQ7</accession>
<name>A0A0N0VHQ7_LEPPY</name>
<evidence type="ECO:0000313" key="3">
    <source>
        <dbReference type="Proteomes" id="UP000037923"/>
    </source>
</evidence>
<dbReference type="Proteomes" id="UP000037923">
    <property type="component" value="Unassembled WGS sequence"/>
</dbReference>
<dbReference type="EMBL" id="LGTL01000001">
    <property type="protein sequence ID" value="KPA85961.1"/>
    <property type="molecule type" value="Genomic_DNA"/>
</dbReference>
<organism evidence="2 3">
    <name type="scientific">Leptomonas pyrrhocoris</name>
    <name type="common">Firebug parasite</name>
    <dbReference type="NCBI Taxonomy" id="157538"/>
    <lineage>
        <taxon>Eukaryota</taxon>
        <taxon>Discoba</taxon>
        <taxon>Euglenozoa</taxon>
        <taxon>Kinetoplastea</taxon>
        <taxon>Metakinetoplastina</taxon>
        <taxon>Trypanosomatida</taxon>
        <taxon>Trypanosomatidae</taxon>
        <taxon>Leishmaniinae</taxon>
        <taxon>Leptomonas</taxon>
    </lineage>
</organism>
<keyword evidence="3" id="KW-1185">Reference proteome</keyword>
<dbReference type="InterPro" id="IPR016024">
    <property type="entry name" value="ARM-type_fold"/>
</dbReference>